<organism evidence="2 3">
    <name type="scientific">Desulfacinum infernum DSM 9756</name>
    <dbReference type="NCBI Taxonomy" id="1121391"/>
    <lineage>
        <taxon>Bacteria</taxon>
        <taxon>Pseudomonadati</taxon>
        <taxon>Thermodesulfobacteriota</taxon>
        <taxon>Syntrophobacteria</taxon>
        <taxon>Syntrophobacterales</taxon>
        <taxon>Syntrophobacteraceae</taxon>
        <taxon>Desulfacinum</taxon>
    </lineage>
</organism>
<dbReference type="EMBL" id="FQVB01000015">
    <property type="protein sequence ID" value="SHF32564.1"/>
    <property type="molecule type" value="Genomic_DNA"/>
</dbReference>
<feature type="coiled-coil region" evidence="1">
    <location>
        <begin position="42"/>
        <end position="80"/>
    </location>
</feature>
<dbReference type="Proteomes" id="UP000184076">
    <property type="component" value="Unassembled WGS sequence"/>
</dbReference>
<keyword evidence="1" id="KW-0175">Coiled coil</keyword>
<evidence type="ECO:0000256" key="1">
    <source>
        <dbReference type="SAM" id="Coils"/>
    </source>
</evidence>
<dbReference type="OrthoDB" id="5516605at2"/>
<keyword evidence="3" id="KW-1185">Reference proteome</keyword>
<sequence length="148" mass="16699">MGKYLDLKVREAGPNASGPSLEVRVSAEGMEEGAVLAVCNSVEDLSRLVDSLKREADRLVEKAAAALRELETQAKGEEDVTPEEVWRHMEAAPSDEEMFRYFNSLSEQKRREAAEYILTHVSMFKGRGPVFAEHYNIVEHTLDEEKML</sequence>
<reference evidence="3" key="1">
    <citation type="submission" date="2016-11" db="EMBL/GenBank/DDBJ databases">
        <authorList>
            <person name="Varghese N."/>
            <person name="Submissions S."/>
        </authorList>
    </citation>
    <scope>NUCLEOTIDE SEQUENCE [LARGE SCALE GENOMIC DNA]</scope>
    <source>
        <strain evidence="3">DSM 9756</strain>
    </source>
</reference>
<protein>
    <submittedName>
        <fullName evidence="2">Uncharacterized protein</fullName>
    </submittedName>
</protein>
<evidence type="ECO:0000313" key="2">
    <source>
        <dbReference type="EMBL" id="SHF32564.1"/>
    </source>
</evidence>
<evidence type="ECO:0000313" key="3">
    <source>
        <dbReference type="Proteomes" id="UP000184076"/>
    </source>
</evidence>
<name>A0A1M5AQW7_9BACT</name>
<accession>A0A1M5AQW7</accession>
<dbReference type="AlphaFoldDB" id="A0A1M5AQW7"/>
<proteinExistence type="predicted"/>
<gene>
    <name evidence="2" type="ORF">SAMN02745206_01757</name>
</gene>
<dbReference type="RefSeq" id="WP_073038622.1">
    <property type="nucleotide sequence ID" value="NZ_FQVB01000015.1"/>
</dbReference>